<keyword evidence="2" id="KW-1185">Reference proteome</keyword>
<comment type="caution">
    <text evidence="1">The sequence shown here is derived from an EMBL/GenBank/DDBJ whole genome shotgun (WGS) entry which is preliminary data.</text>
</comment>
<dbReference type="SUPFAM" id="SSF55073">
    <property type="entry name" value="Nucleotide cyclase"/>
    <property type="match status" value="1"/>
</dbReference>
<dbReference type="InterPro" id="IPR029044">
    <property type="entry name" value="Nucleotide-diphossugar_trans"/>
</dbReference>
<organism evidence="1 2">
    <name type="scientific">Anaerostipes butyraticus</name>
    <dbReference type="NCBI Taxonomy" id="645466"/>
    <lineage>
        <taxon>Bacteria</taxon>
        <taxon>Bacillati</taxon>
        <taxon>Bacillota</taxon>
        <taxon>Clostridia</taxon>
        <taxon>Lachnospirales</taxon>
        <taxon>Lachnospiraceae</taxon>
        <taxon>Anaerostipes</taxon>
    </lineage>
</organism>
<gene>
    <name evidence="1" type="ORF">ANBU17_21850</name>
</gene>
<accession>A0A916VE17</accession>
<dbReference type="Gene3D" id="3.30.70.1230">
    <property type="entry name" value="Nucleotide cyclase"/>
    <property type="match status" value="1"/>
</dbReference>
<dbReference type="InterPro" id="IPR029787">
    <property type="entry name" value="Nucleotide_cyclase"/>
</dbReference>
<dbReference type="Proteomes" id="UP000613208">
    <property type="component" value="Unassembled WGS sequence"/>
</dbReference>
<evidence type="ECO:0000313" key="2">
    <source>
        <dbReference type="Proteomes" id="UP000613208"/>
    </source>
</evidence>
<dbReference type="AlphaFoldDB" id="A0A916VE17"/>
<name>A0A916VE17_9FIRM</name>
<reference evidence="1" key="1">
    <citation type="submission" date="2020-06" db="EMBL/GenBank/DDBJ databases">
        <title>Characterization of fructooligosaccharide metabolism and fructooligosaccharide-degrading enzymes in human commensal butyrate producers.</title>
        <authorList>
            <person name="Tanno H."/>
            <person name="Fujii T."/>
            <person name="Hirano K."/>
            <person name="Maeno S."/>
            <person name="Tonozuka T."/>
            <person name="Sakamoto M."/>
            <person name="Ohkuma M."/>
            <person name="Tochio T."/>
            <person name="Endo A."/>
        </authorList>
    </citation>
    <scope>NUCLEOTIDE SEQUENCE</scope>
    <source>
        <strain evidence="1">JCM 17466</strain>
    </source>
</reference>
<protein>
    <submittedName>
        <fullName evidence="1">Uncharacterized protein</fullName>
    </submittedName>
</protein>
<dbReference type="RefSeq" id="WP_201311535.1">
    <property type="nucleotide sequence ID" value="NZ_BLYI01000047.1"/>
</dbReference>
<evidence type="ECO:0000313" key="1">
    <source>
        <dbReference type="EMBL" id="GFO85838.1"/>
    </source>
</evidence>
<proteinExistence type="predicted"/>
<dbReference type="Gene3D" id="3.90.550.10">
    <property type="entry name" value="Spore Coat Polysaccharide Biosynthesis Protein SpsA, Chain A"/>
    <property type="match status" value="1"/>
</dbReference>
<dbReference type="CDD" id="cd00761">
    <property type="entry name" value="Glyco_tranf_GTA_type"/>
    <property type="match status" value="1"/>
</dbReference>
<sequence length="492" mass="57087">MKKVKNGIVPLQGVAVSIDMCSSTKKFIEIEKNKQGGNLSRNQIATFQIVEKMYQAIMYAFEPYKNMAHIIQFTGDGALLFFSEELGLSTAESAVEFGINFLNIWKKFCVWSDEFKQIVFRVCLEKGEVQTNPISGLWNGLVLNYASKMEHKKRTKLDTNRITISEKVMESLLENHVYKYLFLKTEEYKISLDKKIGLYNIEVLDTMQVSALVERNQNKGKYLKKVPICMCIVATETDYERIEAVLLAIEVQTFLPKYVLIYTSDANVRKLKKKSFSFKCKFFLSKISVDRAHARNILMDYVLKMKEVEAICFCDGDTLIAPKCIQISYQLFQANKDVVFGMPRIDLDKALSKNEIKYITNIFLARDNYSQPSHLFYWSAEHSMKVAKEITTNFLYLGSYFLFVPMNICKVVGKWDENFSGWGEEDIDFTYRIFLRGNRLIVPRKEGFLALHLTHESGEDVKEIVDNAKYLLSKYPEMKEYRKLFYQLIGLD</sequence>
<dbReference type="SUPFAM" id="SSF53448">
    <property type="entry name" value="Nucleotide-diphospho-sugar transferases"/>
    <property type="match status" value="1"/>
</dbReference>
<dbReference type="EMBL" id="BLYI01000047">
    <property type="protein sequence ID" value="GFO85838.1"/>
    <property type="molecule type" value="Genomic_DNA"/>
</dbReference>